<dbReference type="Proteomes" id="UP000058925">
    <property type="component" value="Chromosome"/>
</dbReference>
<evidence type="ECO:0000256" key="2">
    <source>
        <dbReference type="ARBA" id="ARBA00022741"/>
    </source>
</evidence>
<keyword evidence="1" id="KW-0813">Transport</keyword>
<proteinExistence type="predicted"/>
<keyword evidence="6" id="KW-1185">Reference proteome</keyword>
<dbReference type="SUPFAM" id="SSF52540">
    <property type="entry name" value="P-loop containing nucleoside triphosphate hydrolases"/>
    <property type="match status" value="1"/>
</dbReference>
<dbReference type="PROSITE" id="PS50893">
    <property type="entry name" value="ABC_TRANSPORTER_2"/>
    <property type="match status" value="1"/>
</dbReference>
<dbReference type="SMART" id="SM00382">
    <property type="entry name" value="AAA"/>
    <property type="match status" value="1"/>
</dbReference>
<evidence type="ECO:0000313" key="5">
    <source>
        <dbReference type="EMBL" id="ALI36934.1"/>
    </source>
</evidence>
<evidence type="ECO:0000259" key="4">
    <source>
        <dbReference type="PROSITE" id="PS50893"/>
    </source>
</evidence>
<gene>
    <name evidence="5" type="primary">ybhF</name>
    <name evidence="5" type="ORF">NMY3_02744</name>
</gene>
<dbReference type="Gene3D" id="3.40.50.300">
    <property type="entry name" value="P-loop containing nucleotide triphosphate hydrolases"/>
    <property type="match status" value="1"/>
</dbReference>
<organism evidence="5 6">
    <name type="scientific">Candidatus Nitrosocosmicus oleophilus</name>
    <dbReference type="NCBI Taxonomy" id="1353260"/>
    <lineage>
        <taxon>Archaea</taxon>
        <taxon>Nitrososphaerota</taxon>
        <taxon>Nitrososphaeria</taxon>
        <taxon>Nitrososphaerales</taxon>
        <taxon>Nitrososphaeraceae</taxon>
        <taxon>Candidatus Nitrosocosmicus</taxon>
    </lineage>
</organism>
<dbReference type="InterPro" id="IPR050763">
    <property type="entry name" value="ABC_transporter_ATP-binding"/>
</dbReference>
<reference evidence="6" key="1">
    <citation type="submission" date="2015-10" db="EMBL/GenBank/DDBJ databases">
        <title>Niche specialization of a soil ammonia-oxidizing archaeon, Candidatus Nitrosocosmicus oleophilus.</title>
        <authorList>
            <person name="Jung M.-Y."/>
            <person name="Rhee S.-K."/>
        </authorList>
    </citation>
    <scope>NUCLEOTIDE SEQUENCE [LARGE SCALE GENOMIC DNA]</scope>
    <source>
        <strain evidence="6">MY3</strain>
    </source>
</reference>
<dbReference type="PANTHER" id="PTHR42711">
    <property type="entry name" value="ABC TRANSPORTER ATP-BINDING PROTEIN"/>
    <property type="match status" value="1"/>
</dbReference>
<dbReference type="InterPro" id="IPR003593">
    <property type="entry name" value="AAA+_ATPase"/>
</dbReference>
<dbReference type="Pfam" id="PF00005">
    <property type="entry name" value="ABC_tran"/>
    <property type="match status" value="1"/>
</dbReference>
<dbReference type="GO" id="GO:0005524">
    <property type="term" value="F:ATP binding"/>
    <property type="evidence" value="ECO:0007669"/>
    <property type="project" value="UniProtKB-KW"/>
</dbReference>
<dbReference type="GO" id="GO:0016887">
    <property type="term" value="F:ATP hydrolysis activity"/>
    <property type="evidence" value="ECO:0007669"/>
    <property type="project" value="InterPro"/>
</dbReference>
<dbReference type="PANTHER" id="PTHR42711:SF18">
    <property type="entry name" value="ABC TRANSPORTER, ATP-BINDING PROTEIN"/>
    <property type="match status" value="1"/>
</dbReference>
<name>A0A654LZE8_9ARCH</name>
<keyword evidence="2" id="KW-0547">Nucleotide-binding</keyword>
<evidence type="ECO:0000256" key="3">
    <source>
        <dbReference type="ARBA" id="ARBA00022840"/>
    </source>
</evidence>
<dbReference type="EMBL" id="CP012850">
    <property type="protein sequence ID" value="ALI36934.1"/>
    <property type="molecule type" value="Genomic_DNA"/>
</dbReference>
<protein>
    <submittedName>
        <fullName evidence="5">Putative ABC transporter ATP-binding protein YbhF</fullName>
    </submittedName>
</protein>
<dbReference type="Pfam" id="PF13732">
    <property type="entry name" value="DrrA1-3_C"/>
    <property type="match status" value="1"/>
</dbReference>
<keyword evidence="3 5" id="KW-0067">ATP-binding</keyword>
<dbReference type="InterPro" id="IPR003439">
    <property type="entry name" value="ABC_transporter-like_ATP-bd"/>
</dbReference>
<accession>A0A654LZE8</accession>
<dbReference type="KEGG" id="taa:NMY3_02744"/>
<dbReference type="AlphaFoldDB" id="A0A654LZE8"/>
<dbReference type="OrthoDB" id="31298at2157"/>
<dbReference type="InterPro" id="IPR027417">
    <property type="entry name" value="P-loop_NTPase"/>
</dbReference>
<evidence type="ECO:0000256" key="1">
    <source>
        <dbReference type="ARBA" id="ARBA00022448"/>
    </source>
</evidence>
<dbReference type="GeneID" id="60422660"/>
<dbReference type="RefSeq" id="WP_196816116.1">
    <property type="nucleotide sequence ID" value="NZ_CP012850.1"/>
</dbReference>
<dbReference type="InterPro" id="IPR025302">
    <property type="entry name" value="DrrA1/2-like_C"/>
</dbReference>
<sequence length="314" mass="35138">MTHLRSDSCISVTQLKKKYGEKTALDEVSFEVNYGKVFGFLGPNGAGKSTTINILTTLLLPSSGNVKIFGLDVNKASSAIRKRIGVVSQQPSSEANLTVERAMDLYGLMWGIERTKRKEKITEIINSFDLQEIRNVKNDELSIGQKRRVQVAREFIHEMDLLFLDEPTVGLDPTARRVLLDYIKSQVKSGLTVFFTTHIMEEAEYLCDDIAIINRGKIIAFDTPLGLKKKYGKENIIQIQIKEKISELILKLASNVSPDSQIIKDGENSLKITSIDPQNTLTKLIENFTLKGIKIINVSISSPSLEDVFLTMVK</sequence>
<feature type="domain" description="ABC transporter" evidence="4">
    <location>
        <begin position="10"/>
        <end position="240"/>
    </location>
</feature>
<evidence type="ECO:0000313" key="6">
    <source>
        <dbReference type="Proteomes" id="UP000058925"/>
    </source>
</evidence>